<name>A0ACC3SU12_LIPKO</name>
<dbReference type="EMBL" id="MU971431">
    <property type="protein sequence ID" value="KAK9235103.1"/>
    <property type="molecule type" value="Genomic_DNA"/>
</dbReference>
<dbReference type="Proteomes" id="UP001433508">
    <property type="component" value="Unassembled WGS sequence"/>
</dbReference>
<keyword evidence="2" id="KW-1185">Reference proteome</keyword>
<gene>
    <name evidence="1" type="ORF">V1525DRAFT_435000</name>
</gene>
<protein>
    <submittedName>
        <fullName evidence="1">Uncharacterized protein</fullName>
    </submittedName>
</protein>
<evidence type="ECO:0000313" key="2">
    <source>
        <dbReference type="Proteomes" id="UP001433508"/>
    </source>
</evidence>
<sequence>MANFKTCDCTFYARRDDAYNLNVNGRTTDLQENRGYREIIFSSRPAGTTGYEFIDYTDVARRSTRTGTEEIKKKVKSTVMQNFRRNQKLEAASRTKDSSDWVVQLPYSWGRSRSTSLDQCHLEESPQIIDFLKCENCGNVRLYSGFHNPWSSWTSFPPNPISLLSAALTDPFDSLPLKITTGSYTLLNHFRRYQILVQTPVLRGNRDRWFIFALHNPAGLNASLVLAASHFMRLGGQRPDIQSAYYHHKVEAIRIINGALVDRTTAMSDEIISAVACLTISDRAEGNLETASVHLAGLERLLELRAKDQIGYGSPMLERLIILINSRVLIRARLPRSERQSLEIDRRESVLSGKTGQYPSSFSKLPSRVVSMLLELQRLTELIASEPMSSVNHCQPKLLTEGITALEFSIHNLSHNAELFSFRSRMYLIAGVLYICLFLRKVAQPDPIYSYYVGHLKESLETAKATELEHCPTDVMLWIVFLGFVASEGRKNEEWFKTRARSLKKTLNLRSWEDTSRIFQQISLPSQQTEVECLESRWNKIDIT</sequence>
<evidence type="ECO:0000313" key="1">
    <source>
        <dbReference type="EMBL" id="KAK9235103.1"/>
    </source>
</evidence>
<reference evidence="2" key="1">
    <citation type="journal article" date="2024" name="Front. Bioeng. Biotechnol.">
        <title>Genome-scale model development and genomic sequencing of the oleaginous clade Lipomyces.</title>
        <authorList>
            <person name="Czajka J.J."/>
            <person name="Han Y."/>
            <person name="Kim J."/>
            <person name="Mondo S.J."/>
            <person name="Hofstad B.A."/>
            <person name="Robles A."/>
            <person name="Haridas S."/>
            <person name="Riley R."/>
            <person name="LaButti K."/>
            <person name="Pangilinan J."/>
            <person name="Andreopoulos W."/>
            <person name="Lipzen A."/>
            <person name="Yan J."/>
            <person name="Wang M."/>
            <person name="Ng V."/>
            <person name="Grigoriev I.V."/>
            <person name="Spatafora J.W."/>
            <person name="Magnuson J.K."/>
            <person name="Baker S.E."/>
            <person name="Pomraning K.R."/>
        </authorList>
    </citation>
    <scope>NUCLEOTIDE SEQUENCE [LARGE SCALE GENOMIC DNA]</scope>
    <source>
        <strain evidence="2">CBS 7786</strain>
    </source>
</reference>
<accession>A0ACC3SU12</accession>
<comment type="caution">
    <text evidence="1">The sequence shown here is derived from an EMBL/GenBank/DDBJ whole genome shotgun (WGS) entry which is preliminary data.</text>
</comment>
<organism evidence="1 2">
    <name type="scientific">Lipomyces kononenkoae</name>
    <name type="common">Yeast</name>
    <dbReference type="NCBI Taxonomy" id="34357"/>
    <lineage>
        <taxon>Eukaryota</taxon>
        <taxon>Fungi</taxon>
        <taxon>Dikarya</taxon>
        <taxon>Ascomycota</taxon>
        <taxon>Saccharomycotina</taxon>
        <taxon>Lipomycetes</taxon>
        <taxon>Lipomycetales</taxon>
        <taxon>Lipomycetaceae</taxon>
        <taxon>Lipomyces</taxon>
    </lineage>
</organism>
<proteinExistence type="predicted"/>